<dbReference type="PROSITE" id="PS51462">
    <property type="entry name" value="NUDIX"/>
    <property type="match status" value="1"/>
</dbReference>
<evidence type="ECO:0000256" key="5">
    <source>
        <dbReference type="RuleBase" id="RU003476"/>
    </source>
</evidence>
<dbReference type="Pfam" id="PF00293">
    <property type="entry name" value="NUDIX"/>
    <property type="match status" value="1"/>
</dbReference>
<gene>
    <name evidence="7" type="ORF">E0H45_08215</name>
</gene>
<evidence type="ECO:0000313" key="8">
    <source>
        <dbReference type="Proteomes" id="UP000292346"/>
    </source>
</evidence>
<keyword evidence="4" id="KW-0460">Magnesium</keyword>
<accession>A0A4R0HTQ2</accession>
<dbReference type="Proteomes" id="UP000292346">
    <property type="component" value="Unassembled WGS sequence"/>
</dbReference>
<dbReference type="PANTHER" id="PTHR43046">
    <property type="entry name" value="GDP-MANNOSE MANNOSYL HYDROLASE"/>
    <property type="match status" value="1"/>
</dbReference>
<comment type="cofactor">
    <cofactor evidence="1">
        <name>Mg(2+)</name>
        <dbReference type="ChEBI" id="CHEBI:18420"/>
    </cofactor>
</comment>
<evidence type="ECO:0000256" key="2">
    <source>
        <dbReference type="ARBA" id="ARBA00005582"/>
    </source>
</evidence>
<evidence type="ECO:0000256" key="1">
    <source>
        <dbReference type="ARBA" id="ARBA00001946"/>
    </source>
</evidence>
<sequence>MPDDVHFTAKFPTKRMAADCLLTDQAGRLLVLQPPCKSTWDIPGGMVERDESPRLAAQREVREEIGLLVEPGSLLAVDWIPQSGDFTEIVAFLFDGGVLAPADIDRIVLQPTEVISSRFVTLDEARHLLDPEQFARVAAGFNSRRTAEAIYLENGVPPGVASASATVVRQDHVHGGQCPADPLDQPPVS</sequence>
<proteinExistence type="inferred from homology"/>
<organism evidence="7 8">
    <name type="scientific">Kribbella soli</name>
    <dbReference type="NCBI Taxonomy" id="1124743"/>
    <lineage>
        <taxon>Bacteria</taxon>
        <taxon>Bacillati</taxon>
        <taxon>Actinomycetota</taxon>
        <taxon>Actinomycetes</taxon>
        <taxon>Propionibacteriales</taxon>
        <taxon>Kribbellaceae</taxon>
        <taxon>Kribbella</taxon>
    </lineage>
</organism>
<dbReference type="InterPro" id="IPR015797">
    <property type="entry name" value="NUDIX_hydrolase-like_dom_sf"/>
</dbReference>
<dbReference type="Gene3D" id="3.90.79.10">
    <property type="entry name" value="Nucleoside Triphosphate Pyrophosphohydrolase"/>
    <property type="match status" value="1"/>
</dbReference>
<reference evidence="7 8" key="1">
    <citation type="submission" date="2019-02" db="EMBL/GenBank/DDBJ databases">
        <title>Kribbella capetownensis sp. nov. and Kribbella speibonae sp. nov., isolated from soil.</title>
        <authorList>
            <person name="Curtis S.M."/>
            <person name="Norton I."/>
            <person name="Everest G.J."/>
            <person name="Meyers P.R."/>
        </authorList>
    </citation>
    <scope>NUCLEOTIDE SEQUENCE [LARGE SCALE GENOMIC DNA]</scope>
    <source>
        <strain evidence="7 8">KCTC 29219</strain>
    </source>
</reference>
<comment type="similarity">
    <text evidence="2 5">Belongs to the Nudix hydrolase family.</text>
</comment>
<dbReference type="PANTHER" id="PTHR43046:SF12">
    <property type="entry name" value="GDP-MANNOSE MANNOSYL HYDROLASE"/>
    <property type="match status" value="1"/>
</dbReference>
<dbReference type="InterPro" id="IPR020476">
    <property type="entry name" value="Nudix_hydrolase"/>
</dbReference>
<dbReference type="InterPro" id="IPR020084">
    <property type="entry name" value="NUDIX_hydrolase_CS"/>
</dbReference>
<keyword evidence="3 5" id="KW-0378">Hydrolase</keyword>
<evidence type="ECO:0000256" key="3">
    <source>
        <dbReference type="ARBA" id="ARBA00022801"/>
    </source>
</evidence>
<dbReference type="EMBL" id="SJJZ01000001">
    <property type="protein sequence ID" value="TCC11259.1"/>
    <property type="molecule type" value="Genomic_DNA"/>
</dbReference>
<dbReference type="PRINTS" id="PR00502">
    <property type="entry name" value="NUDIXFAMILY"/>
</dbReference>
<dbReference type="InterPro" id="IPR000086">
    <property type="entry name" value="NUDIX_hydrolase_dom"/>
</dbReference>
<evidence type="ECO:0000259" key="6">
    <source>
        <dbReference type="PROSITE" id="PS51462"/>
    </source>
</evidence>
<name>A0A4R0HTQ2_9ACTN</name>
<comment type="caution">
    <text evidence="7">The sequence shown here is derived from an EMBL/GenBank/DDBJ whole genome shotgun (WGS) entry which is preliminary data.</text>
</comment>
<protein>
    <submittedName>
        <fullName evidence="7">NUDIX hydrolase</fullName>
    </submittedName>
</protein>
<dbReference type="GO" id="GO:0016787">
    <property type="term" value="F:hydrolase activity"/>
    <property type="evidence" value="ECO:0007669"/>
    <property type="project" value="UniProtKB-KW"/>
</dbReference>
<dbReference type="SUPFAM" id="SSF55811">
    <property type="entry name" value="Nudix"/>
    <property type="match status" value="1"/>
</dbReference>
<dbReference type="OrthoDB" id="4247482at2"/>
<dbReference type="CDD" id="cd18876">
    <property type="entry name" value="NUDIX_Hydrolase"/>
    <property type="match status" value="1"/>
</dbReference>
<evidence type="ECO:0000313" key="7">
    <source>
        <dbReference type="EMBL" id="TCC11259.1"/>
    </source>
</evidence>
<dbReference type="PROSITE" id="PS00893">
    <property type="entry name" value="NUDIX_BOX"/>
    <property type="match status" value="1"/>
</dbReference>
<dbReference type="AlphaFoldDB" id="A0A4R0HTQ2"/>
<feature type="domain" description="Nudix hydrolase" evidence="6">
    <location>
        <begin position="13"/>
        <end position="142"/>
    </location>
</feature>
<keyword evidence="8" id="KW-1185">Reference proteome</keyword>
<evidence type="ECO:0000256" key="4">
    <source>
        <dbReference type="ARBA" id="ARBA00022842"/>
    </source>
</evidence>
<dbReference type="RefSeq" id="WP_131335734.1">
    <property type="nucleotide sequence ID" value="NZ_SJJZ01000001.1"/>
</dbReference>